<dbReference type="KEGG" id="hspo:JGZ69_17715"/>
<evidence type="ECO:0000313" key="3">
    <source>
        <dbReference type="Proteomes" id="UP000075666"/>
    </source>
</evidence>
<keyword evidence="3" id="KW-1185">Reference proteome</keyword>
<dbReference type="RefSeq" id="WP_066229835.1">
    <property type="nucleotide sequence ID" value="NZ_CP066701.1"/>
</dbReference>
<gene>
    <name evidence="1" type="ORF">B4102_2813</name>
    <name evidence="2" type="ORF">JGZ69_17715</name>
</gene>
<dbReference type="PATRIC" id="fig|46224.3.peg.2383"/>
<organism evidence="1 3">
    <name type="scientific">Heyndrickxia sporothermodurans</name>
    <dbReference type="NCBI Taxonomy" id="46224"/>
    <lineage>
        <taxon>Bacteria</taxon>
        <taxon>Bacillati</taxon>
        <taxon>Bacillota</taxon>
        <taxon>Bacilli</taxon>
        <taxon>Bacillales</taxon>
        <taxon>Bacillaceae</taxon>
        <taxon>Heyndrickxia</taxon>
    </lineage>
</organism>
<reference evidence="1 3" key="1">
    <citation type="submission" date="2016-01" db="EMBL/GenBank/DDBJ databases">
        <title>Genome Sequences of Twelve Sporeforming Bacillus Species Isolated from Foods.</title>
        <authorList>
            <person name="Berendsen E.M."/>
            <person name="Wells-Bennik M.H."/>
            <person name="Krawcyk A.O."/>
            <person name="De Jong A."/>
            <person name="Holsappel S."/>
            <person name="Eijlander R.T."/>
            <person name="Kuipers O.P."/>
        </authorList>
    </citation>
    <scope>NUCLEOTIDE SEQUENCE [LARGE SCALE GENOMIC DNA]</scope>
    <source>
        <strain evidence="1 3">B4102</strain>
    </source>
</reference>
<name>A0A150L968_9BACI</name>
<dbReference type="AlphaFoldDB" id="A0A150L968"/>
<dbReference type="STRING" id="46224.B4102_2813"/>
<dbReference type="Proteomes" id="UP000595512">
    <property type="component" value="Chromosome"/>
</dbReference>
<accession>A0A150L968</accession>
<dbReference type="EMBL" id="CP066701">
    <property type="protein sequence ID" value="QQX24596.1"/>
    <property type="molecule type" value="Genomic_DNA"/>
</dbReference>
<evidence type="ECO:0000313" key="4">
    <source>
        <dbReference type="Proteomes" id="UP000595512"/>
    </source>
</evidence>
<dbReference type="EMBL" id="LQYN01000031">
    <property type="protein sequence ID" value="KYD08536.1"/>
    <property type="molecule type" value="Genomic_DNA"/>
</dbReference>
<dbReference type="Proteomes" id="UP000075666">
    <property type="component" value="Unassembled WGS sequence"/>
</dbReference>
<evidence type="ECO:0000313" key="1">
    <source>
        <dbReference type="EMBL" id="KYD08536.1"/>
    </source>
</evidence>
<proteinExistence type="predicted"/>
<reference evidence="2 4" key="2">
    <citation type="submission" date="2020-12" db="EMBL/GenBank/DDBJ databases">
        <title>Taxonomic evaluation of the Bacillus sporothermodurans group of bacteria based on whole genome sequences.</title>
        <authorList>
            <person name="Fiedler G."/>
            <person name="Herbstmann A.-D."/>
            <person name="Doll E."/>
            <person name="Wenning M."/>
            <person name="Brinks E."/>
            <person name="Kabisch J."/>
            <person name="Breitenwieser F."/>
            <person name="Lappann M."/>
            <person name="Boehnlein C."/>
            <person name="Franz C."/>
        </authorList>
    </citation>
    <scope>NUCLEOTIDE SEQUENCE [LARGE SCALE GENOMIC DNA]</scope>
    <source>
        <strain evidence="2 4">DSM 10599</strain>
    </source>
</reference>
<evidence type="ECO:0000313" key="2">
    <source>
        <dbReference type="EMBL" id="QQX24596.1"/>
    </source>
</evidence>
<protein>
    <submittedName>
        <fullName evidence="1">Uncharacterized protein</fullName>
    </submittedName>
</protein>
<dbReference type="OrthoDB" id="2454083at2"/>
<sequence length="88" mass="10569">MNYSKLLEDYLSIWNNRSDSEHTLSPKEKLHELIIMELHDEQTHPRTRKTKEMKFYLAIKRVANSSLTDSEKIALIRYYTEVMEEISH</sequence>